<evidence type="ECO:0000313" key="4">
    <source>
        <dbReference type="EMBL" id="EOY01876.1"/>
    </source>
</evidence>
<comment type="similarity">
    <text evidence="1 2">Belongs to the endosulfine family.</text>
</comment>
<dbReference type="eggNOG" id="ENOG502S1VS">
    <property type="taxonomic scope" value="Eukaryota"/>
</dbReference>
<dbReference type="PANTHER" id="PTHR10358">
    <property type="entry name" value="ENDOSULFINE"/>
    <property type="match status" value="1"/>
</dbReference>
<dbReference type="Gramene" id="EOY01876">
    <property type="protein sequence ID" value="EOY01876"/>
    <property type="gene ID" value="TCM_011676"/>
</dbReference>
<keyword evidence="5" id="KW-1185">Reference proteome</keyword>
<evidence type="ECO:0000256" key="3">
    <source>
        <dbReference type="SAM" id="MobiDB-lite"/>
    </source>
</evidence>
<evidence type="ECO:0000313" key="5">
    <source>
        <dbReference type="Proteomes" id="UP000026915"/>
    </source>
</evidence>
<evidence type="ECO:0000256" key="2">
    <source>
        <dbReference type="RuleBase" id="RU363120"/>
    </source>
</evidence>
<accession>A0A061EAA3</accession>
<dbReference type="EMBL" id="CM001880">
    <property type="protein sequence ID" value="EOY01876.1"/>
    <property type="molecule type" value="Genomic_DNA"/>
</dbReference>
<dbReference type="PANTHER" id="PTHR10358:SF6">
    <property type="entry name" value="ENDOSULFINE, ISOFORM A"/>
    <property type="match status" value="1"/>
</dbReference>
<sequence>MEQIPDNIFSDISPPPTHPPFFLPAFQEIEVGNACLYQPDPSLVRQAFRSDLFHQQAYRQELIMHISRKFSLSYLLKAKMSQANNVEDVKQKEVVDDSEKNQVDDDKADDQKDQILGDEGGAVIQEEVKDSHENNKSPMPSALQEEEAIKKKYGGLVPRKPPLISKHHERAFFDSADWALGKQGAQKPKGPLEALRPKLQPTPHQQMRSRRSAYAPADDSEGDDGNNTTSSAEDQSCRLEGDSGDNISKEDETHDMRM</sequence>
<evidence type="ECO:0000256" key="1">
    <source>
        <dbReference type="ARBA" id="ARBA00010520"/>
    </source>
</evidence>
<feature type="compositionally biased region" description="Basic and acidic residues" evidence="3">
    <location>
        <begin position="235"/>
        <end position="258"/>
    </location>
</feature>
<protein>
    <submittedName>
        <fullName evidence="4">cAMP-regulated phosphoprotein 19-related protein, putative isoform 1</fullName>
    </submittedName>
</protein>
<name>A0A061EAA3_THECC</name>
<dbReference type="Proteomes" id="UP000026915">
    <property type="component" value="Chromosome 2"/>
</dbReference>
<dbReference type="GO" id="GO:0005737">
    <property type="term" value="C:cytoplasm"/>
    <property type="evidence" value="ECO:0000318"/>
    <property type="project" value="GO_Central"/>
</dbReference>
<feature type="compositionally biased region" description="Basic and acidic residues" evidence="3">
    <location>
        <begin position="89"/>
        <end position="115"/>
    </location>
</feature>
<feature type="compositionally biased region" description="Polar residues" evidence="3">
    <location>
        <begin position="225"/>
        <end position="234"/>
    </location>
</feature>
<feature type="region of interest" description="Disordered" evidence="3">
    <location>
        <begin position="89"/>
        <end position="116"/>
    </location>
</feature>
<feature type="region of interest" description="Disordered" evidence="3">
    <location>
        <begin position="179"/>
        <end position="258"/>
    </location>
</feature>
<dbReference type="InParanoid" id="A0A061EAA3"/>
<reference evidence="4 5" key="1">
    <citation type="journal article" date="2013" name="Genome Biol.">
        <title>The genome sequence of the most widely cultivated cacao type and its use to identify candidate genes regulating pod color.</title>
        <authorList>
            <person name="Motamayor J.C."/>
            <person name="Mockaitis K."/>
            <person name="Schmutz J."/>
            <person name="Haiminen N."/>
            <person name="Iii D.L."/>
            <person name="Cornejo O."/>
            <person name="Findley S.D."/>
            <person name="Zheng P."/>
            <person name="Utro F."/>
            <person name="Royaert S."/>
            <person name="Saski C."/>
            <person name="Jenkins J."/>
            <person name="Podicheti R."/>
            <person name="Zhao M."/>
            <person name="Scheffler B.E."/>
            <person name="Stack J.C."/>
            <person name="Feltus F.A."/>
            <person name="Mustiga G.M."/>
            <person name="Amores F."/>
            <person name="Phillips W."/>
            <person name="Marelli J.P."/>
            <person name="May G.D."/>
            <person name="Shapiro H."/>
            <person name="Ma J."/>
            <person name="Bustamante C.D."/>
            <person name="Schnell R.J."/>
            <person name="Main D."/>
            <person name="Gilbert D."/>
            <person name="Parida L."/>
            <person name="Kuhn D.N."/>
        </authorList>
    </citation>
    <scope>NUCLEOTIDE SEQUENCE [LARGE SCALE GENOMIC DNA]</scope>
    <source>
        <strain evidence="5">cv. Matina 1-6</strain>
    </source>
</reference>
<dbReference type="InterPro" id="IPR006760">
    <property type="entry name" value="Endosulphine"/>
</dbReference>
<dbReference type="Pfam" id="PF04667">
    <property type="entry name" value="Endosulfine"/>
    <property type="match status" value="1"/>
</dbReference>
<dbReference type="GO" id="GO:0004864">
    <property type="term" value="F:protein phosphatase inhibitor activity"/>
    <property type="evidence" value="ECO:0000318"/>
    <property type="project" value="GO_Central"/>
</dbReference>
<proteinExistence type="inferred from homology"/>
<dbReference type="AlphaFoldDB" id="A0A061EAA3"/>
<organism evidence="4 5">
    <name type="scientific">Theobroma cacao</name>
    <name type="common">Cacao</name>
    <name type="synonym">Cocoa</name>
    <dbReference type="NCBI Taxonomy" id="3641"/>
    <lineage>
        <taxon>Eukaryota</taxon>
        <taxon>Viridiplantae</taxon>
        <taxon>Streptophyta</taxon>
        <taxon>Embryophyta</taxon>
        <taxon>Tracheophyta</taxon>
        <taxon>Spermatophyta</taxon>
        <taxon>Magnoliopsida</taxon>
        <taxon>eudicotyledons</taxon>
        <taxon>Gunneridae</taxon>
        <taxon>Pentapetalae</taxon>
        <taxon>rosids</taxon>
        <taxon>malvids</taxon>
        <taxon>Malvales</taxon>
        <taxon>Malvaceae</taxon>
        <taxon>Byttnerioideae</taxon>
        <taxon>Theobroma</taxon>
    </lineage>
</organism>
<gene>
    <name evidence="4" type="ORF">TCM_011676</name>
</gene>
<dbReference type="STRING" id="3641.A0A061EAA3"/>